<dbReference type="Proteomes" id="UP000693970">
    <property type="component" value="Unassembled WGS sequence"/>
</dbReference>
<name>A0A9K3PXR6_9STRA</name>
<evidence type="ECO:0000256" key="1">
    <source>
        <dbReference type="SAM" id="MobiDB-lite"/>
    </source>
</evidence>
<organism evidence="2 3">
    <name type="scientific">Nitzschia inconspicua</name>
    <dbReference type="NCBI Taxonomy" id="303405"/>
    <lineage>
        <taxon>Eukaryota</taxon>
        <taxon>Sar</taxon>
        <taxon>Stramenopiles</taxon>
        <taxon>Ochrophyta</taxon>
        <taxon>Bacillariophyta</taxon>
        <taxon>Bacillariophyceae</taxon>
        <taxon>Bacillariophycidae</taxon>
        <taxon>Bacillariales</taxon>
        <taxon>Bacillariaceae</taxon>
        <taxon>Nitzschia</taxon>
    </lineage>
</organism>
<dbReference type="AlphaFoldDB" id="A0A9K3PXR6"/>
<accession>A0A9K3PXR6</accession>
<proteinExistence type="predicted"/>
<protein>
    <submittedName>
        <fullName evidence="2">Uncharacterized protein</fullName>
    </submittedName>
</protein>
<feature type="compositionally biased region" description="Low complexity" evidence="1">
    <location>
        <begin position="19"/>
        <end position="35"/>
    </location>
</feature>
<sequence>MTPQNYSSAPRLALSKQQSSNAWNSTSSISTIGSSDSSAISSITMLSQEKREHHLEWTIPKRIHMTTIPRSHSITTANKIASKIRKLRQRISNNRVLPDVDDDSLSMRGVMTYVGGSMNPSKCLILLMDPRKRTYDIVNVNFKPGCRVCDLIDQIPLQNSSDFGLRFQRYIGLVHEQEAPLIAIPDGYLPAQAHALARIAFSSSSPKMSLSAYQAFQEMQDYLLSGLEF</sequence>
<comment type="caution">
    <text evidence="2">The sequence shown here is derived from an EMBL/GenBank/DDBJ whole genome shotgun (WGS) entry which is preliminary data.</text>
</comment>
<keyword evidence="3" id="KW-1185">Reference proteome</keyword>
<reference evidence="2" key="1">
    <citation type="journal article" date="2021" name="Sci. Rep.">
        <title>Diploid genomic architecture of Nitzschia inconspicua, an elite biomass production diatom.</title>
        <authorList>
            <person name="Oliver A."/>
            <person name="Podell S."/>
            <person name="Pinowska A."/>
            <person name="Traller J.C."/>
            <person name="Smith S.R."/>
            <person name="McClure R."/>
            <person name="Beliaev A."/>
            <person name="Bohutskyi P."/>
            <person name="Hill E.A."/>
            <person name="Rabines A."/>
            <person name="Zheng H."/>
            <person name="Allen L.Z."/>
            <person name="Kuo A."/>
            <person name="Grigoriev I.V."/>
            <person name="Allen A.E."/>
            <person name="Hazlebeck D."/>
            <person name="Allen E.E."/>
        </authorList>
    </citation>
    <scope>NUCLEOTIDE SEQUENCE</scope>
    <source>
        <strain evidence="2">Hildebrandi</strain>
    </source>
</reference>
<gene>
    <name evidence="2" type="ORF">IV203_027048</name>
</gene>
<dbReference type="EMBL" id="JAGRRH010000010">
    <property type="protein sequence ID" value="KAG7363687.1"/>
    <property type="molecule type" value="Genomic_DNA"/>
</dbReference>
<evidence type="ECO:0000313" key="2">
    <source>
        <dbReference type="EMBL" id="KAG7363687.1"/>
    </source>
</evidence>
<evidence type="ECO:0000313" key="3">
    <source>
        <dbReference type="Proteomes" id="UP000693970"/>
    </source>
</evidence>
<feature type="region of interest" description="Disordered" evidence="1">
    <location>
        <begin position="1"/>
        <end position="35"/>
    </location>
</feature>
<reference evidence="2" key="2">
    <citation type="submission" date="2021-04" db="EMBL/GenBank/DDBJ databases">
        <authorList>
            <person name="Podell S."/>
        </authorList>
    </citation>
    <scope>NUCLEOTIDE SEQUENCE</scope>
    <source>
        <strain evidence="2">Hildebrandi</strain>
    </source>
</reference>